<dbReference type="InterPro" id="IPR044946">
    <property type="entry name" value="Restrct_endonuc_typeI_TRD_sf"/>
</dbReference>
<reference evidence="5" key="1">
    <citation type="journal article" date="2015" name="Nature">
        <title>Complex archaea that bridge the gap between prokaryotes and eukaryotes.</title>
        <authorList>
            <person name="Spang A."/>
            <person name="Saw J.H."/>
            <person name="Jorgensen S.L."/>
            <person name="Zaremba-Niedzwiedzka K."/>
            <person name="Martijn J."/>
            <person name="Lind A.E."/>
            <person name="van Eijk R."/>
            <person name="Schleper C."/>
            <person name="Guy L."/>
            <person name="Ettema T.J."/>
        </authorList>
    </citation>
    <scope>NUCLEOTIDE SEQUENCE</scope>
</reference>
<proteinExistence type="inferred from homology"/>
<organism evidence="5">
    <name type="scientific">marine sediment metagenome</name>
    <dbReference type="NCBI Taxonomy" id="412755"/>
    <lineage>
        <taxon>unclassified sequences</taxon>
        <taxon>metagenomes</taxon>
        <taxon>ecological metagenomes</taxon>
    </lineage>
</organism>
<dbReference type="GO" id="GO:0003677">
    <property type="term" value="F:DNA binding"/>
    <property type="evidence" value="ECO:0007669"/>
    <property type="project" value="UniProtKB-KW"/>
</dbReference>
<keyword evidence="3" id="KW-0238">DNA-binding</keyword>
<dbReference type="InterPro" id="IPR052021">
    <property type="entry name" value="Type-I_RS_S_subunit"/>
</dbReference>
<evidence type="ECO:0000256" key="2">
    <source>
        <dbReference type="ARBA" id="ARBA00022747"/>
    </source>
</evidence>
<feature type="domain" description="Type I restriction modification DNA specificity" evidence="4">
    <location>
        <begin position="2"/>
        <end position="148"/>
    </location>
</feature>
<dbReference type="AlphaFoldDB" id="A0A0F9RXM0"/>
<evidence type="ECO:0000259" key="4">
    <source>
        <dbReference type="Pfam" id="PF01420"/>
    </source>
</evidence>
<evidence type="ECO:0000313" key="5">
    <source>
        <dbReference type="EMBL" id="KKN29681.1"/>
    </source>
</evidence>
<dbReference type="SUPFAM" id="SSF116734">
    <property type="entry name" value="DNA methylase specificity domain"/>
    <property type="match status" value="2"/>
</dbReference>
<dbReference type="EMBL" id="LAZR01002467">
    <property type="protein sequence ID" value="KKN29681.1"/>
    <property type="molecule type" value="Genomic_DNA"/>
</dbReference>
<evidence type="ECO:0000256" key="1">
    <source>
        <dbReference type="ARBA" id="ARBA00010923"/>
    </source>
</evidence>
<dbReference type="PANTHER" id="PTHR30408">
    <property type="entry name" value="TYPE-1 RESTRICTION ENZYME ECOKI SPECIFICITY PROTEIN"/>
    <property type="match status" value="1"/>
</dbReference>
<comment type="caution">
    <text evidence="5">The sequence shown here is derived from an EMBL/GenBank/DDBJ whole genome shotgun (WGS) entry which is preliminary data.</text>
</comment>
<dbReference type="InterPro" id="IPR000055">
    <property type="entry name" value="Restrct_endonuc_typeI_TRD"/>
</dbReference>
<sequence length="408" mass="45714">MGEWLSTTLREVANLNYGKNLPSKIRIPGDVPVYGSNGIVGWHNEAIVNKAGIIVGRKGSVGAIQLSNRPFCPIDTTYFITADDTKVDINFLYYLLRHFNLSRLVSDLIPGLNRDLAYAQEIVVPNTEIEQRRIAAVLSLVQRGIEQKEHRRPRFTTGFRKVLMYKLFTEGTRGEPQKQSEIGSIPEGWEVVKLGSCCGVVNSSISYTMLMKMDSFDSSKAVDVMGVKVSDMNIPGNEEAFINANLVRKLSRELSKKKTVPAGAVVFPKRGAAIATNKKRITTTWTVLDPNLIAVVPGEKVIQGYLYYWSQTFDLRKITDPGPTPQLNKKDVVSVLFPLPQDPDEQREITNSLKTVDKSIRGYRDQLFAMQDLFHTLLHQLMTAEIRVNDLDLEELGIKADEEQAEAV</sequence>
<comment type="similarity">
    <text evidence="1">Belongs to the type-I restriction system S methylase family.</text>
</comment>
<accession>A0A0F9RXM0</accession>
<keyword evidence="2" id="KW-0680">Restriction system</keyword>
<protein>
    <recommendedName>
        <fullName evidence="4">Type I restriction modification DNA specificity domain-containing protein</fullName>
    </recommendedName>
</protein>
<dbReference type="Gene3D" id="3.90.220.20">
    <property type="entry name" value="DNA methylase specificity domains"/>
    <property type="match status" value="2"/>
</dbReference>
<dbReference type="CDD" id="cd17267">
    <property type="entry name" value="RMtype1_S_EcoAO83I-TRD1-CR1_like"/>
    <property type="match status" value="1"/>
</dbReference>
<dbReference type="GO" id="GO:0009307">
    <property type="term" value="P:DNA restriction-modification system"/>
    <property type="evidence" value="ECO:0007669"/>
    <property type="project" value="UniProtKB-KW"/>
</dbReference>
<gene>
    <name evidence="5" type="ORF">LCGC14_0841690</name>
</gene>
<name>A0A0F9RXM0_9ZZZZ</name>
<evidence type="ECO:0000256" key="3">
    <source>
        <dbReference type="ARBA" id="ARBA00023125"/>
    </source>
</evidence>
<dbReference type="Gene3D" id="1.10.287.1120">
    <property type="entry name" value="Bipartite methylase S protein"/>
    <property type="match status" value="1"/>
</dbReference>
<dbReference type="PANTHER" id="PTHR30408:SF12">
    <property type="entry name" value="TYPE I RESTRICTION ENZYME MJAVIII SPECIFICITY SUBUNIT"/>
    <property type="match status" value="1"/>
</dbReference>
<dbReference type="Pfam" id="PF01420">
    <property type="entry name" value="Methylase_S"/>
    <property type="match status" value="1"/>
</dbReference>